<sequence>MNFLRWISEIFKRPVNKIKDINFFPNLYFTKQGRVIGKLRAKHLKLTRDSTNRVLANLPVTEAEQSRLKLVDELIVHNVAILYRRFWILILILGAFIIALSVLRSRETPVYVDVKATNVMWQISNPDAGTTLDRHDWHMLANEKDSFTDDVLLEPDKNPDKIEKKLELFSCATSQPLEIYKLPLPDRCYMGIGFTDSISATINYLWRDPLAPPPVINWDIKISDRKIKYGGSMLSDTCLNERIFNLQKKLRLGSLYNIRLTRVNKWRLRRPIRVSELSFEANPDMPQSGPSIVSGKVSLINIKDKDSLNVLNEGDRLSLKFKDPVEVYLSADQGYVRLRTNGVVTSLECGPEALGENMNKMPRMLKSITDESPYLLTVVSIIVPLLIAMLVRQKKSI</sequence>
<name>A0A316HG20_9SPHI</name>
<proteinExistence type="predicted"/>
<organism evidence="2 3">
    <name type="scientific">Mucilaginibacter oryzae</name>
    <dbReference type="NCBI Taxonomy" id="468058"/>
    <lineage>
        <taxon>Bacteria</taxon>
        <taxon>Pseudomonadati</taxon>
        <taxon>Bacteroidota</taxon>
        <taxon>Sphingobacteriia</taxon>
        <taxon>Sphingobacteriales</taxon>
        <taxon>Sphingobacteriaceae</taxon>
        <taxon>Mucilaginibacter</taxon>
    </lineage>
</organism>
<dbReference type="Proteomes" id="UP000245678">
    <property type="component" value="Unassembled WGS sequence"/>
</dbReference>
<dbReference type="EMBL" id="QGHA01000005">
    <property type="protein sequence ID" value="PWK77185.1"/>
    <property type="molecule type" value="Genomic_DNA"/>
</dbReference>
<evidence type="ECO:0000313" key="3">
    <source>
        <dbReference type="Proteomes" id="UP000245678"/>
    </source>
</evidence>
<feature type="transmembrane region" description="Helical" evidence="1">
    <location>
        <begin position="373"/>
        <end position="391"/>
    </location>
</feature>
<keyword evidence="1" id="KW-0812">Transmembrane</keyword>
<keyword evidence="3" id="KW-1185">Reference proteome</keyword>
<dbReference type="RefSeq" id="WP_109608590.1">
    <property type="nucleotide sequence ID" value="NZ_QGHA01000005.1"/>
</dbReference>
<dbReference type="AlphaFoldDB" id="A0A316HG20"/>
<keyword evidence="1" id="KW-0472">Membrane</keyword>
<evidence type="ECO:0000313" key="2">
    <source>
        <dbReference type="EMBL" id="PWK77185.1"/>
    </source>
</evidence>
<comment type="caution">
    <text evidence="2">The sequence shown here is derived from an EMBL/GenBank/DDBJ whole genome shotgun (WGS) entry which is preliminary data.</text>
</comment>
<reference evidence="2 3" key="1">
    <citation type="submission" date="2018-05" db="EMBL/GenBank/DDBJ databases">
        <title>Genomic Encyclopedia of Archaeal and Bacterial Type Strains, Phase II (KMG-II): from individual species to whole genera.</title>
        <authorList>
            <person name="Goeker M."/>
        </authorList>
    </citation>
    <scope>NUCLEOTIDE SEQUENCE [LARGE SCALE GENOMIC DNA]</scope>
    <source>
        <strain evidence="2 3">DSM 19975</strain>
    </source>
</reference>
<accession>A0A316HG20</accession>
<protein>
    <submittedName>
        <fullName evidence="2">Uncharacterized protein</fullName>
    </submittedName>
</protein>
<feature type="transmembrane region" description="Helical" evidence="1">
    <location>
        <begin position="86"/>
        <end position="103"/>
    </location>
</feature>
<keyword evidence="1" id="KW-1133">Transmembrane helix</keyword>
<gene>
    <name evidence="2" type="ORF">LX99_02995</name>
</gene>
<evidence type="ECO:0000256" key="1">
    <source>
        <dbReference type="SAM" id="Phobius"/>
    </source>
</evidence>